<evidence type="ECO:0000313" key="1">
    <source>
        <dbReference type="EMBL" id="KAG1807041.1"/>
    </source>
</evidence>
<proteinExistence type="predicted"/>
<dbReference type="GeneID" id="64625710"/>
<comment type="caution">
    <text evidence="1">The sequence shown here is derived from an EMBL/GenBank/DDBJ whole genome shotgun (WGS) entry which is preliminary data.</text>
</comment>
<reference evidence="1" key="1">
    <citation type="journal article" date="2020" name="New Phytol.">
        <title>Comparative genomics reveals dynamic genome evolution in host specialist ectomycorrhizal fungi.</title>
        <authorList>
            <person name="Lofgren L.A."/>
            <person name="Nguyen N.H."/>
            <person name="Vilgalys R."/>
            <person name="Ruytinx J."/>
            <person name="Liao H.L."/>
            <person name="Branco S."/>
            <person name="Kuo A."/>
            <person name="LaButti K."/>
            <person name="Lipzen A."/>
            <person name="Andreopoulos W."/>
            <person name="Pangilinan J."/>
            <person name="Riley R."/>
            <person name="Hundley H."/>
            <person name="Na H."/>
            <person name="Barry K."/>
            <person name="Grigoriev I.V."/>
            <person name="Stajich J.E."/>
            <person name="Kennedy P.G."/>
        </authorList>
    </citation>
    <scope>NUCLEOTIDE SEQUENCE</scope>
    <source>
        <strain evidence="1">MN1</strain>
    </source>
</reference>
<name>A0A9P7DZG5_9AGAM</name>
<dbReference type="OrthoDB" id="4230923at2759"/>
<protein>
    <submittedName>
        <fullName evidence="1">Uncharacterized protein</fullName>
    </submittedName>
</protein>
<evidence type="ECO:0000313" key="2">
    <source>
        <dbReference type="Proteomes" id="UP000807769"/>
    </source>
</evidence>
<organism evidence="1 2">
    <name type="scientific">Suillus subaureus</name>
    <dbReference type="NCBI Taxonomy" id="48587"/>
    <lineage>
        <taxon>Eukaryota</taxon>
        <taxon>Fungi</taxon>
        <taxon>Dikarya</taxon>
        <taxon>Basidiomycota</taxon>
        <taxon>Agaricomycotina</taxon>
        <taxon>Agaricomycetes</taxon>
        <taxon>Agaricomycetidae</taxon>
        <taxon>Boletales</taxon>
        <taxon>Suillineae</taxon>
        <taxon>Suillaceae</taxon>
        <taxon>Suillus</taxon>
    </lineage>
</organism>
<accession>A0A9P7DZG5</accession>
<dbReference type="AlphaFoldDB" id="A0A9P7DZG5"/>
<dbReference type="EMBL" id="JABBWG010000046">
    <property type="protein sequence ID" value="KAG1807041.1"/>
    <property type="molecule type" value="Genomic_DNA"/>
</dbReference>
<gene>
    <name evidence="1" type="ORF">BJ212DRAFT_1282645</name>
</gene>
<dbReference type="RefSeq" id="XP_041187807.1">
    <property type="nucleotide sequence ID" value="XM_041331693.1"/>
</dbReference>
<keyword evidence="2" id="KW-1185">Reference proteome</keyword>
<sequence>MVLPLHNGGLIIEFNNELLAKWLQGTEGKTLLMEQLGPMTCIQKQTFPIVGQYLPINLPLSNVDLLHRIKKNNNLPDETTAFMHWIKPPQCQSNEQRKAFTMIHLRDAHMANSILQEGICITNEHITVHKDKKEPIHYAKCQKFGHIAHNCKTLVDTYATCGGSHHTTTCNAYQTECCINCKTQNHASWSCSCPIFKQCCEELDKKYPENRMPYFPMDMDWTLVI</sequence>
<dbReference type="Proteomes" id="UP000807769">
    <property type="component" value="Unassembled WGS sequence"/>
</dbReference>